<protein>
    <submittedName>
        <fullName evidence="12">CbbBc protein</fullName>
    </submittedName>
</protein>
<evidence type="ECO:0000256" key="4">
    <source>
        <dbReference type="ARBA" id="ARBA00022485"/>
    </source>
</evidence>
<evidence type="ECO:0000256" key="1">
    <source>
        <dbReference type="ARBA" id="ARBA00001942"/>
    </source>
</evidence>
<comment type="cofactor">
    <cofactor evidence="2">
        <name>[4Fe-4S] cluster</name>
        <dbReference type="ChEBI" id="CHEBI:49883"/>
    </cofactor>
</comment>
<evidence type="ECO:0000256" key="9">
    <source>
        <dbReference type="ARBA" id="ARBA00023014"/>
    </source>
</evidence>
<dbReference type="CDD" id="cd02787">
    <property type="entry name" value="MopB_CT_ydeP"/>
    <property type="match status" value="1"/>
</dbReference>
<keyword evidence="9" id="KW-0411">Iron-sulfur</keyword>
<evidence type="ECO:0000256" key="5">
    <source>
        <dbReference type="ARBA" id="ARBA00022505"/>
    </source>
</evidence>
<dbReference type="RefSeq" id="WP_077403551.1">
    <property type="nucleotide sequence ID" value="NZ_CP019650.1"/>
</dbReference>
<dbReference type="InterPro" id="IPR041953">
    <property type="entry name" value="YdeP_MopB"/>
</dbReference>
<gene>
    <name evidence="12" type="ORF">Mag101_08675</name>
</gene>
<dbReference type="PANTHER" id="PTHR43105">
    <property type="entry name" value="RESPIRATORY NITRATE REDUCTASE"/>
    <property type="match status" value="1"/>
</dbReference>
<dbReference type="GO" id="GO:0051539">
    <property type="term" value="F:4 iron, 4 sulfur cluster binding"/>
    <property type="evidence" value="ECO:0007669"/>
    <property type="project" value="UniProtKB-KW"/>
</dbReference>
<feature type="domain" description="Molybdopterin oxidoreductase" evidence="11">
    <location>
        <begin position="113"/>
        <end position="514"/>
    </location>
</feature>
<evidence type="ECO:0000256" key="3">
    <source>
        <dbReference type="ARBA" id="ARBA00010312"/>
    </source>
</evidence>
<keyword evidence="13" id="KW-1185">Reference proteome</keyword>
<dbReference type="PANTHER" id="PTHR43105:SF4">
    <property type="entry name" value="PROTEIN YDEP"/>
    <property type="match status" value="1"/>
</dbReference>
<dbReference type="OrthoDB" id="5287431at2"/>
<evidence type="ECO:0000313" key="12">
    <source>
        <dbReference type="EMBL" id="AQQ67704.1"/>
    </source>
</evidence>
<keyword evidence="8" id="KW-0408">Iron</keyword>
<dbReference type="SUPFAM" id="SSF50692">
    <property type="entry name" value="ADC-like"/>
    <property type="match status" value="1"/>
</dbReference>
<evidence type="ECO:0000256" key="6">
    <source>
        <dbReference type="ARBA" id="ARBA00022723"/>
    </source>
</evidence>
<dbReference type="InterPro" id="IPR010046">
    <property type="entry name" value="Mopterin_OxRdtse_a_bac"/>
</dbReference>
<evidence type="ECO:0000256" key="7">
    <source>
        <dbReference type="ARBA" id="ARBA00023002"/>
    </source>
</evidence>
<dbReference type="GO" id="GO:0016020">
    <property type="term" value="C:membrane"/>
    <property type="evidence" value="ECO:0007669"/>
    <property type="project" value="TreeGrafter"/>
</dbReference>
<dbReference type="KEGG" id="maga:Mag101_08675"/>
<dbReference type="GO" id="GO:0030151">
    <property type="term" value="F:molybdenum ion binding"/>
    <property type="evidence" value="ECO:0007669"/>
    <property type="project" value="InterPro"/>
</dbReference>
<dbReference type="CDD" id="cd02767">
    <property type="entry name" value="MopB_ydeP"/>
    <property type="match status" value="1"/>
</dbReference>
<dbReference type="InterPro" id="IPR006656">
    <property type="entry name" value="Mopterin_OxRdtase"/>
</dbReference>
<dbReference type="NCBIfam" id="TIGR01701">
    <property type="entry name" value="Fdhalpha-like"/>
    <property type="match status" value="1"/>
</dbReference>
<evidence type="ECO:0000256" key="10">
    <source>
        <dbReference type="SAM" id="MobiDB-lite"/>
    </source>
</evidence>
<dbReference type="InterPro" id="IPR009010">
    <property type="entry name" value="Asp_de-COase-like_dom_sf"/>
</dbReference>
<dbReference type="PIRSF" id="PIRSF000144">
    <property type="entry name" value="CbbBc"/>
    <property type="match status" value="1"/>
</dbReference>
<dbReference type="Pfam" id="PF00384">
    <property type="entry name" value="Molybdopterin"/>
    <property type="match status" value="1"/>
</dbReference>
<dbReference type="Gene3D" id="3.40.228.10">
    <property type="entry name" value="Dimethylsulfoxide Reductase, domain 2"/>
    <property type="match status" value="1"/>
</dbReference>
<comment type="cofactor">
    <cofactor evidence="1">
        <name>Mo-bis(molybdopterin guanine dinucleotide)</name>
        <dbReference type="ChEBI" id="CHEBI:60539"/>
    </cofactor>
</comment>
<name>A0A1Q2M4R1_9GAMM</name>
<proteinExistence type="inferred from homology"/>
<dbReference type="STRING" id="260552.Mag101_08675"/>
<comment type="similarity">
    <text evidence="3">Belongs to the prokaryotic molybdopterin-containing oxidoreductase family.</text>
</comment>
<keyword evidence="7" id="KW-0560">Oxidoreductase</keyword>
<dbReference type="SUPFAM" id="SSF53706">
    <property type="entry name" value="Formate dehydrogenase/DMSO reductase, domains 1-3"/>
    <property type="match status" value="1"/>
</dbReference>
<reference evidence="12" key="1">
    <citation type="submission" date="2017-02" db="EMBL/GenBank/DDBJ databases">
        <title>Genome of Microbulbifer agarilyticus GP101.</title>
        <authorList>
            <person name="Jung J."/>
            <person name="Bae S.S."/>
            <person name="Baek K."/>
        </authorList>
    </citation>
    <scope>NUCLEOTIDE SEQUENCE [LARGE SCALE GENOMIC DNA]</scope>
    <source>
        <strain evidence="12">GP101</strain>
    </source>
</reference>
<accession>A0A1Q2M4R1</accession>
<keyword evidence="5" id="KW-0500">Molybdenum</keyword>
<keyword evidence="6" id="KW-0479">Metal-binding</keyword>
<dbReference type="AlphaFoldDB" id="A0A1Q2M4R1"/>
<evidence type="ECO:0000256" key="2">
    <source>
        <dbReference type="ARBA" id="ARBA00001966"/>
    </source>
</evidence>
<dbReference type="GO" id="GO:0008863">
    <property type="term" value="F:formate dehydrogenase (NAD+) activity"/>
    <property type="evidence" value="ECO:0007669"/>
    <property type="project" value="InterPro"/>
</dbReference>
<organism evidence="12 13">
    <name type="scientific">Microbulbifer agarilyticus</name>
    <dbReference type="NCBI Taxonomy" id="260552"/>
    <lineage>
        <taxon>Bacteria</taxon>
        <taxon>Pseudomonadati</taxon>
        <taxon>Pseudomonadota</taxon>
        <taxon>Gammaproteobacteria</taxon>
        <taxon>Cellvibrionales</taxon>
        <taxon>Microbulbiferaceae</taxon>
        <taxon>Microbulbifer</taxon>
    </lineage>
</organism>
<feature type="region of interest" description="Disordered" evidence="10">
    <location>
        <begin position="312"/>
        <end position="332"/>
    </location>
</feature>
<dbReference type="InterPro" id="IPR050123">
    <property type="entry name" value="Prok_molybdopt-oxidoreductase"/>
</dbReference>
<dbReference type="Gene3D" id="3.40.50.740">
    <property type="match status" value="1"/>
</dbReference>
<evidence type="ECO:0000259" key="11">
    <source>
        <dbReference type="Pfam" id="PF00384"/>
    </source>
</evidence>
<dbReference type="InterPro" id="IPR037951">
    <property type="entry name" value="MopB_CT_YdeP"/>
</dbReference>
<evidence type="ECO:0000313" key="13">
    <source>
        <dbReference type="Proteomes" id="UP000188219"/>
    </source>
</evidence>
<dbReference type="Proteomes" id="UP000188219">
    <property type="component" value="Chromosome"/>
</dbReference>
<dbReference type="EMBL" id="CP019650">
    <property type="protein sequence ID" value="AQQ67704.1"/>
    <property type="molecule type" value="Genomic_DNA"/>
</dbReference>
<evidence type="ECO:0000256" key="8">
    <source>
        <dbReference type="ARBA" id="ARBA00023004"/>
    </source>
</evidence>
<keyword evidence="4" id="KW-0004">4Fe-4S</keyword>
<sequence>MKTPIDRFRFRPYQRPAAGWGALRSVTHAWLDSRQPFKNLRAMLQTNQHGGFDCPGCAWGEAPDEGRIRFCENGAKAVNWEASGRAVDATFFAEHSVSTLLEMDDYWLEYQGRLTEPMVYDTETDHYRPVTWDQAFHRISDHLTNLSSPDQAAFYTSGRASNEAAFLYQLFARAFGTNNLPDCSNMCHEASGVALLASIGTGKGTVTYEDFGKAEAIFVVGQNPGTNHPRMLEPLQKAVARGAQVVVLNPLRERGLERFQAPQDPVQMVTDKASPMHTAYFRPALAGDIAVMRGIAKFLFQWQEEVDARNSERLKGQEGQGGNGAEGSDTEKGPLDYAFIQEHCEGFDAYQSVVRDTRWDEIVAFSGLELDEIERAAHIYARSDATIICWAMGITQHRHSVATIQEIANLQMLRGQIGKPGAGLCPVRGHSNVQGDRTMGIHERPPQSLLNALAMRFDMSVPQASGVNVVKAIEGMEKGNIKIFVGLGGNFAQATPDSESTHKALRNCALTVQISTKLNRSHLVTGRDALILPCLGRTDIDIQAGGPQAVTVEDSFSMVHASYGQLRPLAAEMRSEPAIIAGMAQATLGNKPVDWLSLIEDYSRIRDLIEDVIPGFDNFNEKLQQPGGFYLQNPAGQRQWQTASGKANFIAGSLPAPLPPAVLEKLGTLGHKADLVLQTIRSHDQYNTTVYSLNDRYRGVSGDRRVVFANIEDIHRLGFDDREAIDVVSIWEDEQERRVSGFTLIAFDIPKGQAAAYYPEANPLVPLDSFGIGSFTPTSKYIAVRFEPSTAAKRIV</sequence>